<dbReference type="STRING" id="303698.A0A1V6ST39"/>
<organism evidence="2 3">
    <name type="scientific">Penicillium steckii</name>
    <dbReference type="NCBI Taxonomy" id="303698"/>
    <lineage>
        <taxon>Eukaryota</taxon>
        <taxon>Fungi</taxon>
        <taxon>Dikarya</taxon>
        <taxon>Ascomycota</taxon>
        <taxon>Pezizomycotina</taxon>
        <taxon>Eurotiomycetes</taxon>
        <taxon>Eurotiomycetidae</taxon>
        <taxon>Eurotiales</taxon>
        <taxon>Aspergillaceae</taxon>
        <taxon>Penicillium</taxon>
    </lineage>
</organism>
<dbReference type="CDD" id="cd00200">
    <property type="entry name" value="WD40"/>
    <property type="match status" value="1"/>
</dbReference>
<dbReference type="InterPro" id="IPR001680">
    <property type="entry name" value="WD40_rpt"/>
</dbReference>
<feature type="repeat" description="WD" evidence="1">
    <location>
        <begin position="235"/>
        <end position="262"/>
    </location>
</feature>
<dbReference type="InterPro" id="IPR015943">
    <property type="entry name" value="WD40/YVTN_repeat-like_dom_sf"/>
</dbReference>
<dbReference type="Proteomes" id="UP000191285">
    <property type="component" value="Unassembled WGS sequence"/>
</dbReference>
<evidence type="ECO:0000313" key="2">
    <source>
        <dbReference type="EMBL" id="OQE17195.1"/>
    </source>
</evidence>
<feature type="repeat" description="WD" evidence="1">
    <location>
        <begin position="299"/>
        <end position="340"/>
    </location>
</feature>
<feature type="repeat" description="WD" evidence="1">
    <location>
        <begin position="340"/>
        <end position="374"/>
    </location>
</feature>
<name>A0A1V6ST39_9EURO</name>
<feature type="non-terminal residue" evidence="2">
    <location>
        <position position="669"/>
    </location>
</feature>
<dbReference type="SUPFAM" id="SSF50998">
    <property type="entry name" value="Quinoprotein alcohol dehydrogenase-like"/>
    <property type="match status" value="2"/>
</dbReference>
<feature type="repeat" description="WD" evidence="1">
    <location>
        <begin position="193"/>
        <end position="234"/>
    </location>
</feature>
<sequence>MCLLGYLDDVLKNLDKLNSLVSEQTGSACQQFIYDSKRFLLNFKQIVEETALQLYASALVFSPNECTVKKASQTLRPQCIEKLRLSVESTWGPLLQTIENQIGCAFENLVEFSPDGLSIATIFPRGVALRNTATGTLQEILELDAYMHASSFAFASNGKMLAITQVYLIGEWSHGISLWDLSTGIGVRHYTFDQAHTDKITQVAFSPDGERLASSSQDTTVRLRTINPPRLLETLEGHTESVLSAAFSPGGHTLSSASRDGTGTIAFSPDSRTLATASLIREGPLRLWDLDSGELKHTLTGLGSYVGSIAFSPDGQFVLSGSHGGKITMWDTSSGTKKFTIKQLDDVSSISLSPSGTILASISSQRSMNLWDMSLCGSQQDNEDERTDLKELVISPNQNFVASKTGPKITLWDSLTGKSLHSLLGYVEYDNLVFSSDSQVIAAWCEEGLRIWPTSTGELMRVFEFDWEEVLSTLSADGTQMASGFERNITKVLDFASNERLGTIRRDDKAAMLAFSPNKKLLAASQGEGISVWDNISRTLLFTVQPWPTFYRHINSLAFSPDSKLIASCCPETLGEHLRLSIWDTASVNELYASADHCEWTSFPMEHQLRFTDDRNLQTKTRSYTIDHDKEDGPMHVFQNDSDINVSLKWVDSLHKCSPTLHKFALSYY</sequence>
<keyword evidence="1" id="KW-0853">WD repeat</keyword>
<dbReference type="Gene3D" id="2.130.10.10">
    <property type="entry name" value="YVTN repeat-like/Quinoprotein amine dehydrogenase"/>
    <property type="match status" value="4"/>
</dbReference>
<comment type="caution">
    <text evidence="2">The sequence shown here is derived from an EMBL/GenBank/DDBJ whole genome shotgun (WGS) entry which is preliminary data.</text>
</comment>
<protein>
    <submittedName>
        <fullName evidence="2">Uncharacterized protein</fullName>
    </submittedName>
</protein>
<dbReference type="PANTHER" id="PTHR19879">
    <property type="entry name" value="TRANSCRIPTION INITIATION FACTOR TFIID"/>
    <property type="match status" value="1"/>
</dbReference>
<dbReference type="OrthoDB" id="1577640at2759"/>
<gene>
    <name evidence="2" type="ORF">PENSTE_c021G03316</name>
</gene>
<dbReference type="SMART" id="SM00320">
    <property type="entry name" value="WD40"/>
    <property type="match status" value="7"/>
</dbReference>
<keyword evidence="3" id="KW-1185">Reference proteome</keyword>
<dbReference type="InterPro" id="IPR011047">
    <property type="entry name" value="Quinoprotein_ADH-like_sf"/>
</dbReference>
<evidence type="ECO:0000256" key="1">
    <source>
        <dbReference type="PROSITE-ProRule" id="PRU00221"/>
    </source>
</evidence>
<evidence type="ECO:0000313" key="3">
    <source>
        <dbReference type="Proteomes" id="UP000191285"/>
    </source>
</evidence>
<proteinExistence type="predicted"/>
<dbReference type="Pfam" id="PF00400">
    <property type="entry name" value="WD40"/>
    <property type="match status" value="5"/>
</dbReference>
<dbReference type="PANTHER" id="PTHR19879:SF9">
    <property type="entry name" value="TRANSCRIPTION INITIATION FACTOR TFIID SUBUNIT 5"/>
    <property type="match status" value="1"/>
</dbReference>
<dbReference type="EMBL" id="MLKD01000021">
    <property type="protein sequence ID" value="OQE17195.1"/>
    <property type="molecule type" value="Genomic_DNA"/>
</dbReference>
<reference evidence="3" key="1">
    <citation type="journal article" date="2017" name="Nat. Microbiol.">
        <title>Global analysis of biosynthetic gene clusters reveals vast potential of secondary metabolite production in Penicillium species.</title>
        <authorList>
            <person name="Nielsen J.C."/>
            <person name="Grijseels S."/>
            <person name="Prigent S."/>
            <person name="Ji B."/>
            <person name="Dainat J."/>
            <person name="Nielsen K.F."/>
            <person name="Frisvad J.C."/>
            <person name="Workman M."/>
            <person name="Nielsen J."/>
        </authorList>
    </citation>
    <scope>NUCLEOTIDE SEQUENCE [LARGE SCALE GENOMIC DNA]</scope>
    <source>
        <strain evidence="3">IBT 24891</strain>
    </source>
</reference>
<accession>A0A1V6ST39</accession>
<dbReference type="PROSITE" id="PS50294">
    <property type="entry name" value="WD_REPEATS_REGION"/>
    <property type="match status" value="2"/>
</dbReference>
<dbReference type="PROSITE" id="PS50082">
    <property type="entry name" value="WD_REPEATS_2"/>
    <property type="match status" value="4"/>
</dbReference>
<dbReference type="AlphaFoldDB" id="A0A1V6ST39"/>